<dbReference type="Gene3D" id="3.40.50.1010">
    <property type="entry name" value="5'-nuclease"/>
    <property type="match status" value="1"/>
</dbReference>
<protein>
    <recommendedName>
        <fullName evidence="11">XPG-I domain-containing protein</fullName>
    </recommendedName>
</protein>
<dbReference type="PANTHER" id="PTHR11081">
    <property type="entry name" value="FLAP ENDONUCLEASE FAMILY MEMBER"/>
    <property type="match status" value="1"/>
</dbReference>
<keyword evidence="7" id="KW-0175">Coiled coil</keyword>
<dbReference type="SMART" id="SM00485">
    <property type="entry name" value="XPGN"/>
    <property type="match status" value="1"/>
</dbReference>
<dbReference type="SMART" id="SM00484">
    <property type="entry name" value="XPGI"/>
    <property type="match status" value="1"/>
</dbReference>
<dbReference type="SUPFAM" id="SSF47807">
    <property type="entry name" value="5' to 3' exonuclease, C-terminal subdomain"/>
    <property type="match status" value="1"/>
</dbReference>
<dbReference type="InterPro" id="IPR006086">
    <property type="entry name" value="XPG-I_dom"/>
</dbReference>
<feature type="coiled-coil region" evidence="7">
    <location>
        <begin position="318"/>
        <end position="345"/>
    </location>
</feature>
<dbReference type="SUPFAM" id="SSF88723">
    <property type="entry name" value="PIN domain-like"/>
    <property type="match status" value="1"/>
</dbReference>
<evidence type="ECO:0000259" key="9">
    <source>
        <dbReference type="SMART" id="SM00485"/>
    </source>
</evidence>
<dbReference type="GO" id="GO:0017108">
    <property type="term" value="F:5'-flap endonuclease activity"/>
    <property type="evidence" value="ECO:0007669"/>
    <property type="project" value="TreeGrafter"/>
</dbReference>
<dbReference type="SMART" id="SM00279">
    <property type="entry name" value="HhH2"/>
    <property type="match status" value="1"/>
</dbReference>
<sequence>MGVKLQNIIRREVLGYPQLAGKIIAVDAPNIIMSLFNFTRRNPDGTNAELILDRTQRPISHLYGLLYRLNFLYNKNAFPIFCFDGRISELKRIITKDQLNDFRFIQKWYESALKSGDREKTKQIALSKEYLWQNIIVESKQLLGALGVPYMEAPASAESQCSYLVKKRVANYSNSQDFDSLLFGCPSLIQNLTKSLRRKVQGKWTYNKVTPFLINLAKNLKSLKINQFQLVDIGFLIGTDYFPAIKGIGPKKALNLIKKHQQVEKVITEERKQYDFTQLTPEIVKNVRKIFLFPEINNSVSNFYWNLPNKASTLTLLCENHHLNKERVRNNMDKLKLNYQKCKKYHQSMKKKRGSVQLTLDTVMR</sequence>
<dbReference type="InterPro" id="IPR036279">
    <property type="entry name" value="5-3_exonuclease_C_sf"/>
</dbReference>
<proteinExistence type="predicted"/>
<evidence type="ECO:0000256" key="7">
    <source>
        <dbReference type="SAM" id="Coils"/>
    </source>
</evidence>
<dbReference type="EMBL" id="LAZR01009410">
    <property type="protein sequence ID" value="KKM72751.1"/>
    <property type="molecule type" value="Genomic_DNA"/>
</dbReference>
<dbReference type="Gene3D" id="1.10.150.20">
    <property type="entry name" value="5' to 3' exonuclease, C-terminal subdomain"/>
    <property type="match status" value="1"/>
</dbReference>
<evidence type="ECO:0000313" key="10">
    <source>
        <dbReference type="EMBL" id="KKM72751.1"/>
    </source>
</evidence>
<keyword evidence="6" id="KW-0460">Magnesium</keyword>
<evidence type="ECO:0000256" key="2">
    <source>
        <dbReference type="ARBA" id="ARBA00022722"/>
    </source>
</evidence>
<dbReference type="AlphaFoldDB" id="A0A0F9KDM5"/>
<keyword evidence="5" id="KW-0378">Hydrolase</keyword>
<organism evidence="10">
    <name type="scientific">marine sediment metagenome</name>
    <dbReference type="NCBI Taxonomy" id="412755"/>
    <lineage>
        <taxon>unclassified sequences</taxon>
        <taxon>metagenomes</taxon>
        <taxon>ecological metagenomes</taxon>
    </lineage>
</organism>
<evidence type="ECO:0000256" key="1">
    <source>
        <dbReference type="ARBA" id="ARBA00001946"/>
    </source>
</evidence>
<keyword evidence="4" id="KW-0255">Endonuclease</keyword>
<feature type="domain" description="XPG N-terminal" evidence="9">
    <location>
        <begin position="1"/>
        <end position="109"/>
    </location>
</feature>
<dbReference type="InterPro" id="IPR029060">
    <property type="entry name" value="PIN-like_dom_sf"/>
</dbReference>
<comment type="cofactor">
    <cofactor evidence="1">
        <name>Mg(2+)</name>
        <dbReference type="ChEBI" id="CHEBI:18420"/>
    </cofactor>
</comment>
<dbReference type="InterPro" id="IPR006085">
    <property type="entry name" value="XPG_DNA_repair_N"/>
</dbReference>
<dbReference type="GO" id="GO:0046872">
    <property type="term" value="F:metal ion binding"/>
    <property type="evidence" value="ECO:0007669"/>
    <property type="project" value="UniProtKB-KW"/>
</dbReference>
<evidence type="ECO:0000256" key="3">
    <source>
        <dbReference type="ARBA" id="ARBA00022723"/>
    </source>
</evidence>
<evidence type="ECO:0000256" key="5">
    <source>
        <dbReference type="ARBA" id="ARBA00022801"/>
    </source>
</evidence>
<dbReference type="PANTHER" id="PTHR11081:SF9">
    <property type="entry name" value="FLAP ENDONUCLEASE 1"/>
    <property type="match status" value="1"/>
</dbReference>
<dbReference type="InterPro" id="IPR006084">
    <property type="entry name" value="XPG/Rad2"/>
</dbReference>
<evidence type="ECO:0008006" key="11">
    <source>
        <dbReference type="Google" id="ProtNLM"/>
    </source>
</evidence>
<evidence type="ECO:0000256" key="4">
    <source>
        <dbReference type="ARBA" id="ARBA00022759"/>
    </source>
</evidence>
<dbReference type="InterPro" id="IPR008918">
    <property type="entry name" value="HhH2"/>
</dbReference>
<accession>A0A0F9KDM5</accession>
<dbReference type="GO" id="GO:0003677">
    <property type="term" value="F:DNA binding"/>
    <property type="evidence" value="ECO:0007669"/>
    <property type="project" value="InterPro"/>
</dbReference>
<keyword evidence="2" id="KW-0540">Nuclease</keyword>
<evidence type="ECO:0000259" key="8">
    <source>
        <dbReference type="SMART" id="SM00484"/>
    </source>
</evidence>
<feature type="domain" description="XPG-I" evidence="8">
    <location>
        <begin position="144"/>
        <end position="225"/>
    </location>
</feature>
<gene>
    <name evidence="10" type="ORF">LCGC14_1417350</name>
</gene>
<reference evidence="10" key="1">
    <citation type="journal article" date="2015" name="Nature">
        <title>Complex archaea that bridge the gap between prokaryotes and eukaryotes.</title>
        <authorList>
            <person name="Spang A."/>
            <person name="Saw J.H."/>
            <person name="Jorgensen S.L."/>
            <person name="Zaremba-Niedzwiedzka K."/>
            <person name="Martijn J."/>
            <person name="Lind A.E."/>
            <person name="van Eijk R."/>
            <person name="Schleper C."/>
            <person name="Guy L."/>
            <person name="Ettema T.J."/>
        </authorList>
    </citation>
    <scope>NUCLEOTIDE SEQUENCE</scope>
</reference>
<dbReference type="PRINTS" id="PR00853">
    <property type="entry name" value="XPGRADSUPER"/>
</dbReference>
<dbReference type="Pfam" id="PF00867">
    <property type="entry name" value="XPG_I"/>
    <property type="match status" value="1"/>
</dbReference>
<name>A0A0F9KDM5_9ZZZZ</name>
<comment type="caution">
    <text evidence="10">The sequence shown here is derived from an EMBL/GenBank/DDBJ whole genome shotgun (WGS) entry which is preliminary data.</text>
</comment>
<evidence type="ECO:0000256" key="6">
    <source>
        <dbReference type="ARBA" id="ARBA00022842"/>
    </source>
</evidence>
<keyword evidence="3" id="KW-0479">Metal-binding</keyword>